<evidence type="ECO:0000256" key="4">
    <source>
        <dbReference type="ARBA" id="ARBA00022723"/>
    </source>
</evidence>
<dbReference type="Pfam" id="PF07228">
    <property type="entry name" value="SpoIIE"/>
    <property type="match status" value="1"/>
</dbReference>
<evidence type="ECO:0000256" key="2">
    <source>
        <dbReference type="ARBA" id="ARBA00022553"/>
    </source>
</evidence>
<dbReference type="PANTHER" id="PTHR43156:SF2">
    <property type="entry name" value="STAGE II SPORULATION PROTEIN E"/>
    <property type="match status" value="1"/>
</dbReference>
<keyword evidence="11" id="KW-0464">Manganese</keyword>
<dbReference type="EMBL" id="FOIE01000008">
    <property type="protein sequence ID" value="SET83020.1"/>
    <property type="molecule type" value="Genomic_DNA"/>
</dbReference>
<organism evidence="18 19">
    <name type="scientific">Geodermatophilus poikilotrophus</name>
    <dbReference type="NCBI Taxonomy" id="1333667"/>
    <lineage>
        <taxon>Bacteria</taxon>
        <taxon>Bacillati</taxon>
        <taxon>Actinomycetota</taxon>
        <taxon>Actinomycetes</taxon>
        <taxon>Geodermatophilales</taxon>
        <taxon>Geodermatophilaceae</taxon>
        <taxon>Geodermatophilus</taxon>
    </lineage>
</organism>
<dbReference type="Gene3D" id="3.30.450.20">
    <property type="entry name" value="PAS domain"/>
    <property type="match status" value="1"/>
</dbReference>
<keyword evidence="7" id="KW-0378">Hydrolase</keyword>
<keyword evidence="3" id="KW-0808">Transferase</keyword>
<evidence type="ECO:0000256" key="16">
    <source>
        <dbReference type="SAM" id="MobiDB-lite"/>
    </source>
</evidence>
<dbReference type="GO" id="GO:0005524">
    <property type="term" value="F:ATP binding"/>
    <property type="evidence" value="ECO:0007669"/>
    <property type="project" value="UniProtKB-KW"/>
</dbReference>
<dbReference type="Pfam" id="PF00989">
    <property type="entry name" value="PAS"/>
    <property type="match status" value="1"/>
</dbReference>
<keyword evidence="2" id="KW-0597">Phosphoprotein</keyword>
<keyword evidence="19" id="KW-1185">Reference proteome</keyword>
<evidence type="ECO:0000256" key="7">
    <source>
        <dbReference type="ARBA" id="ARBA00022801"/>
    </source>
</evidence>
<reference evidence="19" key="1">
    <citation type="submission" date="2016-10" db="EMBL/GenBank/DDBJ databases">
        <authorList>
            <person name="Varghese N."/>
            <person name="Submissions S."/>
        </authorList>
    </citation>
    <scope>NUCLEOTIDE SEQUENCE [LARGE SCALE GENOMIC DNA]</scope>
    <source>
        <strain evidence="19">DSM 44209</strain>
    </source>
</reference>
<evidence type="ECO:0000256" key="3">
    <source>
        <dbReference type="ARBA" id="ARBA00022679"/>
    </source>
</evidence>
<evidence type="ECO:0000259" key="17">
    <source>
        <dbReference type="PROSITE" id="PS50112"/>
    </source>
</evidence>
<feature type="region of interest" description="Disordered" evidence="16">
    <location>
        <begin position="405"/>
        <end position="427"/>
    </location>
</feature>
<evidence type="ECO:0000256" key="13">
    <source>
        <dbReference type="ARBA" id="ARBA00056274"/>
    </source>
</evidence>
<dbReference type="GO" id="GO:0004722">
    <property type="term" value="F:protein serine/threonine phosphatase activity"/>
    <property type="evidence" value="ECO:0007669"/>
    <property type="project" value="UniProtKB-EC"/>
</dbReference>
<dbReference type="EC" id="3.1.3.16" evidence="1"/>
<dbReference type="Proteomes" id="UP000198507">
    <property type="component" value="Unassembled WGS sequence"/>
</dbReference>
<evidence type="ECO:0000256" key="12">
    <source>
        <dbReference type="ARBA" id="ARBA00047761"/>
    </source>
</evidence>
<dbReference type="InterPro" id="IPR013767">
    <property type="entry name" value="PAS_fold"/>
</dbReference>
<accession>A0A1I0HIX5</accession>
<keyword evidence="10" id="KW-0904">Protein phosphatase</keyword>
<evidence type="ECO:0000256" key="10">
    <source>
        <dbReference type="ARBA" id="ARBA00022912"/>
    </source>
</evidence>
<dbReference type="RefSeq" id="WP_091446910.1">
    <property type="nucleotide sequence ID" value="NZ_FOIE01000008.1"/>
</dbReference>
<keyword evidence="5" id="KW-0547">Nucleotide-binding</keyword>
<dbReference type="SMART" id="SM00331">
    <property type="entry name" value="PP2C_SIG"/>
    <property type="match status" value="1"/>
</dbReference>
<dbReference type="PROSITE" id="PS50112">
    <property type="entry name" value="PAS"/>
    <property type="match status" value="1"/>
</dbReference>
<gene>
    <name evidence="18" type="ORF">SAMN04488546_3861</name>
</gene>
<dbReference type="FunFam" id="3.60.40.10:FF:000005">
    <property type="entry name" value="Serine/threonine protein phosphatase"/>
    <property type="match status" value="1"/>
</dbReference>
<evidence type="ECO:0000313" key="19">
    <source>
        <dbReference type="Proteomes" id="UP000198507"/>
    </source>
</evidence>
<comment type="catalytic activity">
    <reaction evidence="12">
        <text>O-phospho-L-seryl-[protein] + H2O = L-seryl-[protein] + phosphate</text>
        <dbReference type="Rhea" id="RHEA:20629"/>
        <dbReference type="Rhea" id="RHEA-COMP:9863"/>
        <dbReference type="Rhea" id="RHEA-COMP:11604"/>
        <dbReference type="ChEBI" id="CHEBI:15377"/>
        <dbReference type="ChEBI" id="CHEBI:29999"/>
        <dbReference type="ChEBI" id="CHEBI:43474"/>
        <dbReference type="ChEBI" id="CHEBI:83421"/>
        <dbReference type="EC" id="3.1.3.16"/>
    </reaction>
</comment>
<dbReference type="AlphaFoldDB" id="A0A1I0HIX5"/>
<dbReference type="InterPro" id="IPR052016">
    <property type="entry name" value="Bact_Sigma-Reg"/>
</dbReference>
<evidence type="ECO:0000256" key="8">
    <source>
        <dbReference type="ARBA" id="ARBA00022840"/>
    </source>
</evidence>
<dbReference type="InterPro" id="IPR001932">
    <property type="entry name" value="PPM-type_phosphatase-like_dom"/>
</dbReference>
<dbReference type="SMART" id="SM00091">
    <property type="entry name" value="PAS"/>
    <property type="match status" value="1"/>
</dbReference>
<dbReference type="InterPro" id="IPR035965">
    <property type="entry name" value="PAS-like_dom_sf"/>
</dbReference>
<evidence type="ECO:0000256" key="6">
    <source>
        <dbReference type="ARBA" id="ARBA00022777"/>
    </source>
</evidence>
<dbReference type="GO" id="GO:0016301">
    <property type="term" value="F:kinase activity"/>
    <property type="evidence" value="ECO:0007669"/>
    <property type="project" value="UniProtKB-KW"/>
</dbReference>
<evidence type="ECO:0000256" key="5">
    <source>
        <dbReference type="ARBA" id="ARBA00022741"/>
    </source>
</evidence>
<dbReference type="PANTHER" id="PTHR43156">
    <property type="entry name" value="STAGE II SPORULATION PROTEIN E-RELATED"/>
    <property type="match status" value="1"/>
</dbReference>
<dbReference type="SUPFAM" id="SSF81606">
    <property type="entry name" value="PP2C-like"/>
    <property type="match status" value="1"/>
</dbReference>
<evidence type="ECO:0000313" key="18">
    <source>
        <dbReference type="EMBL" id="SET83020.1"/>
    </source>
</evidence>
<evidence type="ECO:0000256" key="15">
    <source>
        <dbReference type="ARBA" id="ARBA00081350"/>
    </source>
</evidence>
<comment type="function">
    <text evidence="13">Primarily acts as an independent SigF regulator that is sensitive to the osmosensory signal, mediating the cross talk of PknD with the SigF regulon. Possesses both phosphatase and kinase activities. The kinase domain functions as a classic anti-sigma factor-like kinase to phosphorylate the anti-anti-sigma factor domain at the canonical regulatory site, and the phosphatase domain antagonizes this activity.</text>
</comment>
<dbReference type="Gene3D" id="3.60.40.10">
    <property type="entry name" value="PPM-type phosphatase domain"/>
    <property type="match status" value="1"/>
</dbReference>
<proteinExistence type="predicted"/>
<dbReference type="CDD" id="cd00130">
    <property type="entry name" value="PAS"/>
    <property type="match status" value="1"/>
</dbReference>
<evidence type="ECO:0000256" key="1">
    <source>
        <dbReference type="ARBA" id="ARBA00013081"/>
    </source>
</evidence>
<dbReference type="NCBIfam" id="TIGR00229">
    <property type="entry name" value="sensory_box"/>
    <property type="match status" value="1"/>
</dbReference>
<keyword evidence="6" id="KW-0418">Kinase</keyword>
<sequence length="427" mass="45501">MGARAADEGGDGVALHDVETLLSRTLARYERVLANVADGIYGLDADGRVEFVNPAAVRITGLAAEEQLGRDQHAVIHGRRPDGSPYPKQECPVWRALQTGRPVTADSEVFWHSDGTAVPVELIAVPTLEDGAVTGVVVSFRDLTDRLAARRQADELRRVTARAAAERALSDRLQQALLTPPPEPDHLQVAVRYRPAAHEAQVGGDWYDAFLQPDGATVLVIGDVAGHDSSAAAAMGQLRGLLRALAYDNEEPPSATLSRAEHVARGLAVSTMATVVLARIERQPDVPVAGTRVLRWSNAGHLPPLLLAPDGTTTLLETRPDLVLGVDPDAPRADHTADLADGHTLLLVTDGLVERRDSDLDAGLAALQDALRDLGGTPLEELCDTLLARMLPEPGADDVAIIAVRTHPEDRPRPPEAGPNRLPPGVD</sequence>
<evidence type="ECO:0000256" key="14">
    <source>
        <dbReference type="ARBA" id="ARBA00075117"/>
    </source>
</evidence>
<keyword evidence="4" id="KW-0479">Metal-binding</keyword>
<dbReference type="InterPro" id="IPR036457">
    <property type="entry name" value="PPM-type-like_dom_sf"/>
</dbReference>
<dbReference type="SUPFAM" id="SSF55785">
    <property type="entry name" value="PYP-like sensor domain (PAS domain)"/>
    <property type="match status" value="1"/>
</dbReference>
<name>A0A1I0HIX5_9ACTN</name>
<keyword evidence="9" id="KW-0460">Magnesium</keyword>
<keyword evidence="8" id="KW-0067">ATP-binding</keyword>
<feature type="domain" description="PAS" evidence="17">
    <location>
        <begin position="25"/>
        <end position="100"/>
    </location>
</feature>
<dbReference type="GO" id="GO:0006355">
    <property type="term" value="P:regulation of DNA-templated transcription"/>
    <property type="evidence" value="ECO:0007669"/>
    <property type="project" value="InterPro"/>
</dbReference>
<dbReference type="InterPro" id="IPR000014">
    <property type="entry name" value="PAS"/>
</dbReference>
<evidence type="ECO:0000256" key="9">
    <source>
        <dbReference type="ARBA" id="ARBA00022842"/>
    </source>
</evidence>
<protein>
    <recommendedName>
        <fullName evidence="1">protein-serine/threonine phosphatase</fullName>
        <ecNumber evidence="1">3.1.3.16</ecNumber>
    </recommendedName>
    <alternativeName>
        <fullName evidence="15">Protein-serine/threonine phosphatase</fullName>
    </alternativeName>
    <alternativeName>
        <fullName evidence="14">Serine/threonine-protein kinase</fullName>
    </alternativeName>
</protein>
<dbReference type="OrthoDB" id="4295975at2"/>
<evidence type="ECO:0000256" key="11">
    <source>
        <dbReference type="ARBA" id="ARBA00023211"/>
    </source>
</evidence>
<dbReference type="GO" id="GO:0046872">
    <property type="term" value="F:metal ion binding"/>
    <property type="evidence" value="ECO:0007669"/>
    <property type="project" value="UniProtKB-KW"/>
</dbReference>